<dbReference type="OrthoDB" id="10306055at2759"/>
<sequence length="39" mass="4526">MNISQNQIIGDIINAKFPYNEVSLNTPYHKQAFARKLFT</sequence>
<dbReference type="EMBL" id="JYDI01002912">
    <property type="protein sequence ID" value="KRY24650.1"/>
    <property type="molecule type" value="Genomic_DNA"/>
</dbReference>
<proteinExistence type="predicted"/>
<reference evidence="1 2" key="1">
    <citation type="submission" date="2015-01" db="EMBL/GenBank/DDBJ databases">
        <title>Evolution of Trichinella species and genotypes.</title>
        <authorList>
            <person name="Korhonen P.K."/>
            <person name="Edoardo P."/>
            <person name="Giuseppe L.R."/>
            <person name="Gasser R.B."/>
        </authorList>
    </citation>
    <scope>NUCLEOTIDE SEQUENCE [LARGE SCALE GENOMIC DNA]</scope>
    <source>
        <strain evidence="1">ISS120</strain>
    </source>
</reference>
<evidence type="ECO:0000313" key="2">
    <source>
        <dbReference type="Proteomes" id="UP000054653"/>
    </source>
</evidence>
<comment type="caution">
    <text evidence="1">The sequence shown here is derived from an EMBL/GenBank/DDBJ whole genome shotgun (WGS) entry which is preliminary data.</text>
</comment>
<keyword evidence="2" id="KW-1185">Reference proteome</keyword>
<protein>
    <submittedName>
        <fullName evidence="1">Uncharacterized protein</fullName>
    </submittedName>
</protein>
<accession>A0A0V1AJA3</accession>
<name>A0A0V1AJA3_TRIBR</name>
<organism evidence="1 2">
    <name type="scientific">Trichinella britovi</name>
    <name type="common">Parasitic roundworm</name>
    <dbReference type="NCBI Taxonomy" id="45882"/>
    <lineage>
        <taxon>Eukaryota</taxon>
        <taxon>Metazoa</taxon>
        <taxon>Ecdysozoa</taxon>
        <taxon>Nematoda</taxon>
        <taxon>Enoplea</taxon>
        <taxon>Dorylaimia</taxon>
        <taxon>Trichinellida</taxon>
        <taxon>Trichinellidae</taxon>
        <taxon>Trichinella</taxon>
    </lineage>
</organism>
<dbReference type="AlphaFoldDB" id="A0A0V1AJA3"/>
<dbReference type="Proteomes" id="UP000054653">
    <property type="component" value="Unassembled WGS sequence"/>
</dbReference>
<gene>
    <name evidence="1" type="ORF">T03_12475</name>
</gene>
<evidence type="ECO:0000313" key="1">
    <source>
        <dbReference type="EMBL" id="KRY24650.1"/>
    </source>
</evidence>